<dbReference type="SMART" id="SM00233">
    <property type="entry name" value="PH"/>
    <property type="match status" value="1"/>
</dbReference>
<sequence>MSSFPVLRNPLLPSPPRKKKSSKLSRTEFFSSLQLSAAASLKPSISTDSFRNFVNHTIHHISGANVRMNKRIMPSGMPKSATMDMNHDRYPSMEPLVHYNGPQHTLEELPAEKLNWIKEDQLSNGMKNPLSHYNRSIVLRKPLKRSKTYHQLSLACALQKSEIKPKAMFYLRILQVTATDTSKGNSINCPKFRSFKCTVQVNDDICAGSFVTGEKSGKNGTIVHFDETFLFDIEEPTTATISVYAKSRSLFGGKQNETCLGRETIPIHLQLKQKSAERFVLNSDPNSGQSNDFQLLVIQGVYVSRRSQTLLNNTVLFEDYITVHTHSGQSQRWERFWGVLHATQLELYDFEYKKSRSPLYVIPLDQFISVSSIEEDEEDHWADIGSRGLVLEFTSKALDKEERGFAFSEQRDQGCRMYLLPESTASAREWKDKFNYAASIFDELGGDLSDYDEDSSVYSYEYSDSSSRLTVPSKLLW</sequence>
<dbReference type="CDD" id="cd00821">
    <property type="entry name" value="PH"/>
    <property type="match status" value="1"/>
</dbReference>
<dbReference type="AlphaFoldDB" id="A0A1X0RMG9"/>
<dbReference type="InterPro" id="IPR001849">
    <property type="entry name" value="PH_domain"/>
</dbReference>
<protein>
    <recommendedName>
        <fullName evidence="2">PH domain-containing protein</fullName>
    </recommendedName>
</protein>
<gene>
    <name evidence="3" type="ORF">BCV71DRAFT_258783</name>
</gene>
<feature type="region of interest" description="Disordered" evidence="1">
    <location>
        <begin position="1"/>
        <end position="25"/>
    </location>
</feature>
<dbReference type="OMA" id="CRMYLLP"/>
<feature type="domain" description="PH" evidence="2">
    <location>
        <begin position="314"/>
        <end position="439"/>
    </location>
</feature>
<evidence type="ECO:0000259" key="2">
    <source>
        <dbReference type="PROSITE" id="PS50003"/>
    </source>
</evidence>
<dbReference type="Gene3D" id="2.30.29.30">
    <property type="entry name" value="Pleckstrin-homology domain (PH domain)/Phosphotyrosine-binding domain (PTB)"/>
    <property type="match status" value="1"/>
</dbReference>
<dbReference type="PROSITE" id="PS50003">
    <property type="entry name" value="PH_DOMAIN"/>
    <property type="match status" value="1"/>
</dbReference>
<name>A0A1X0RMG9_RHIZD</name>
<accession>A0A1X0RMG9</accession>
<evidence type="ECO:0000256" key="1">
    <source>
        <dbReference type="SAM" id="MobiDB-lite"/>
    </source>
</evidence>
<evidence type="ECO:0000313" key="3">
    <source>
        <dbReference type="EMBL" id="ORE13141.1"/>
    </source>
</evidence>
<organism evidence="3 4">
    <name type="scientific">Rhizopus microsporus</name>
    <dbReference type="NCBI Taxonomy" id="58291"/>
    <lineage>
        <taxon>Eukaryota</taxon>
        <taxon>Fungi</taxon>
        <taxon>Fungi incertae sedis</taxon>
        <taxon>Mucoromycota</taxon>
        <taxon>Mucoromycotina</taxon>
        <taxon>Mucoromycetes</taxon>
        <taxon>Mucorales</taxon>
        <taxon>Mucorineae</taxon>
        <taxon>Rhizopodaceae</taxon>
        <taxon>Rhizopus</taxon>
    </lineage>
</organism>
<reference evidence="3 4" key="1">
    <citation type="journal article" date="2016" name="Proc. Natl. Acad. Sci. U.S.A.">
        <title>Lipid metabolic changes in an early divergent fungus govern the establishment of a mutualistic symbiosis with endobacteria.</title>
        <authorList>
            <person name="Lastovetsky O.A."/>
            <person name="Gaspar M.L."/>
            <person name="Mondo S.J."/>
            <person name="LaButti K.M."/>
            <person name="Sandor L."/>
            <person name="Grigoriev I.V."/>
            <person name="Henry S.A."/>
            <person name="Pawlowska T.E."/>
        </authorList>
    </citation>
    <scope>NUCLEOTIDE SEQUENCE [LARGE SCALE GENOMIC DNA]</scope>
    <source>
        <strain evidence="3 4">ATCC 11559</strain>
    </source>
</reference>
<proteinExistence type="predicted"/>
<dbReference type="SUPFAM" id="SSF50729">
    <property type="entry name" value="PH domain-like"/>
    <property type="match status" value="1"/>
</dbReference>
<dbReference type="InterPro" id="IPR011993">
    <property type="entry name" value="PH-like_dom_sf"/>
</dbReference>
<evidence type="ECO:0000313" key="4">
    <source>
        <dbReference type="Proteomes" id="UP000242381"/>
    </source>
</evidence>
<dbReference type="Proteomes" id="UP000242381">
    <property type="component" value="Unassembled WGS sequence"/>
</dbReference>
<dbReference type="EMBL" id="KV921564">
    <property type="protein sequence ID" value="ORE13141.1"/>
    <property type="molecule type" value="Genomic_DNA"/>
</dbReference>
<dbReference type="VEuPathDB" id="FungiDB:BCV72DRAFT_218863"/>
<feature type="non-terminal residue" evidence="3">
    <location>
        <position position="1"/>
    </location>
</feature>